<evidence type="ECO:0000256" key="3">
    <source>
        <dbReference type="ARBA" id="ARBA00022729"/>
    </source>
</evidence>
<reference evidence="7 8" key="1">
    <citation type="journal article" date="2021" name="Elife">
        <title>Chloroplast acquisition without the gene transfer in kleptoplastic sea slugs, Plakobranchus ocellatus.</title>
        <authorList>
            <person name="Maeda T."/>
            <person name="Takahashi S."/>
            <person name="Yoshida T."/>
            <person name="Shimamura S."/>
            <person name="Takaki Y."/>
            <person name="Nagai Y."/>
            <person name="Toyoda A."/>
            <person name="Suzuki Y."/>
            <person name="Arimoto A."/>
            <person name="Ishii H."/>
            <person name="Satoh N."/>
            <person name="Nishiyama T."/>
            <person name="Hasebe M."/>
            <person name="Maruyama T."/>
            <person name="Minagawa J."/>
            <person name="Obokata J."/>
            <person name="Shigenobu S."/>
        </authorList>
    </citation>
    <scope>NUCLEOTIDE SEQUENCE [LARGE SCALE GENOMIC DNA]</scope>
</reference>
<protein>
    <submittedName>
        <fullName evidence="7">Cd209 antigen</fullName>
    </submittedName>
</protein>
<keyword evidence="8" id="KW-1185">Reference proteome</keyword>
<evidence type="ECO:0000313" key="8">
    <source>
        <dbReference type="Proteomes" id="UP000735302"/>
    </source>
</evidence>
<evidence type="ECO:0000256" key="1">
    <source>
        <dbReference type="ARBA" id="ARBA00004613"/>
    </source>
</evidence>
<evidence type="ECO:0000259" key="6">
    <source>
        <dbReference type="PROSITE" id="PS50041"/>
    </source>
</evidence>
<dbReference type="SMART" id="SM00034">
    <property type="entry name" value="CLECT"/>
    <property type="match status" value="1"/>
</dbReference>
<dbReference type="InterPro" id="IPR016186">
    <property type="entry name" value="C-type_lectin-like/link_sf"/>
</dbReference>
<sequence length="408" mass="46392">MAFKRFSTDLNKAIKLRVAKPKQGDFLQLDCTFDRQRANFDTLLKLEVFETHIRGGDVPEIMATVNTEKVVYGMNESEIEASGVIFNSGKTKSELKVTWKSDDGYCRLYTCRAYGLVNNNSTEKTIYRAIKVQGKNDEVCTRHDGPAAPQKEDKDERCCSSADEIEANDRAIKTLTAEMERLPALEAELKKKDKRISNLENVVHELSKKLQSFEESTQSEQSCIGAEELIANISDNLNSKIEEIDSQSTVVTHLLHESRNREEVILRILSIDKGVYYVSSIFDAAVYIASRKDEEFDLKLMNDRCKVQGGYLVEFDSILEQNFVTAFLETTGNHRYYSGANDVSEEGQFVYFNSKRPVTKVRWEKGEPNNQWGREDCVEISEDGLNDKSCGKGRYVCELPLLRSSDRP</sequence>
<evidence type="ECO:0000256" key="2">
    <source>
        <dbReference type="ARBA" id="ARBA00022525"/>
    </source>
</evidence>
<feature type="coiled-coil region" evidence="5">
    <location>
        <begin position="182"/>
        <end position="216"/>
    </location>
</feature>
<dbReference type="Proteomes" id="UP000735302">
    <property type="component" value="Unassembled WGS sequence"/>
</dbReference>
<dbReference type="PANTHER" id="PTHR22799:SF1">
    <property type="entry name" value="C-TYPE LECTIN DOMAIN FAMILY 11 MEMBER A"/>
    <property type="match status" value="1"/>
</dbReference>
<dbReference type="SUPFAM" id="SSF56436">
    <property type="entry name" value="C-type lectin-like"/>
    <property type="match status" value="1"/>
</dbReference>
<comment type="subcellular location">
    <subcellularLocation>
        <location evidence="1">Secreted</location>
    </subcellularLocation>
</comment>
<dbReference type="GO" id="GO:0005615">
    <property type="term" value="C:extracellular space"/>
    <property type="evidence" value="ECO:0007669"/>
    <property type="project" value="TreeGrafter"/>
</dbReference>
<evidence type="ECO:0000256" key="4">
    <source>
        <dbReference type="ARBA" id="ARBA00022734"/>
    </source>
</evidence>
<gene>
    <name evidence="7" type="ORF">PoB_005342400</name>
</gene>
<keyword evidence="4" id="KW-0430">Lectin</keyword>
<dbReference type="Gene3D" id="3.10.100.10">
    <property type="entry name" value="Mannose-Binding Protein A, subunit A"/>
    <property type="match status" value="1"/>
</dbReference>
<dbReference type="PROSITE" id="PS50041">
    <property type="entry name" value="C_TYPE_LECTIN_2"/>
    <property type="match status" value="1"/>
</dbReference>
<feature type="domain" description="C-type lectin" evidence="6">
    <location>
        <begin position="305"/>
        <end position="390"/>
    </location>
</feature>
<dbReference type="InterPro" id="IPR051663">
    <property type="entry name" value="CLec_Tetranectin-domain"/>
</dbReference>
<keyword evidence="2" id="KW-0964">Secreted</keyword>
<dbReference type="PANTHER" id="PTHR22799">
    <property type="entry name" value="TETRANECTIN-RELATED"/>
    <property type="match status" value="1"/>
</dbReference>
<dbReference type="Pfam" id="PF00059">
    <property type="entry name" value="Lectin_C"/>
    <property type="match status" value="1"/>
</dbReference>
<organism evidence="7 8">
    <name type="scientific">Plakobranchus ocellatus</name>
    <dbReference type="NCBI Taxonomy" id="259542"/>
    <lineage>
        <taxon>Eukaryota</taxon>
        <taxon>Metazoa</taxon>
        <taxon>Spiralia</taxon>
        <taxon>Lophotrochozoa</taxon>
        <taxon>Mollusca</taxon>
        <taxon>Gastropoda</taxon>
        <taxon>Heterobranchia</taxon>
        <taxon>Euthyneura</taxon>
        <taxon>Panpulmonata</taxon>
        <taxon>Sacoglossa</taxon>
        <taxon>Placobranchoidea</taxon>
        <taxon>Plakobranchidae</taxon>
        <taxon>Plakobranchus</taxon>
    </lineage>
</organism>
<dbReference type="GO" id="GO:0030246">
    <property type="term" value="F:carbohydrate binding"/>
    <property type="evidence" value="ECO:0007669"/>
    <property type="project" value="UniProtKB-KW"/>
</dbReference>
<accession>A0AAV4C775</accession>
<proteinExistence type="predicted"/>
<evidence type="ECO:0000313" key="7">
    <source>
        <dbReference type="EMBL" id="GFO26919.1"/>
    </source>
</evidence>
<dbReference type="InterPro" id="IPR016187">
    <property type="entry name" value="CTDL_fold"/>
</dbReference>
<keyword evidence="5" id="KW-0175">Coiled coil</keyword>
<keyword evidence="3" id="KW-0732">Signal</keyword>
<dbReference type="GO" id="GO:0008083">
    <property type="term" value="F:growth factor activity"/>
    <property type="evidence" value="ECO:0007669"/>
    <property type="project" value="TreeGrafter"/>
</dbReference>
<name>A0AAV4C775_9GAST</name>
<evidence type="ECO:0000256" key="5">
    <source>
        <dbReference type="SAM" id="Coils"/>
    </source>
</evidence>
<dbReference type="EMBL" id="BLXT01005873">
    <property type="protein sequence ID" value="GFO26919.1"/>
    <property type="molecule type" value="Genomic_DNA"/>
</dbReference>
<comment type="caution">
    <text evidence="7">The sequence shown here is derived from an EMBL/GenBank/DDBJ whole genome shotgun (WGS) entry which is preliminary data.</text>
</comment>
<dbReference type="InterPro" id="IPR001304">
    <property type="entry name" value="C-type_lectin-like"/>
</dbReference>
<dbReference type="AlphaFoldDB" id="A0AAV4C775"/>